<gene>
    <name evidence="2" type="ORF">BKA07_002089</name>
</gene>
<dbReference type="EMBL" id="JAATJN010000001">
    <property type="protein sequence ID" value="NJC57054.1"/>
    <property type="molecule type" value="Genomic_DNA"/>
</dbReference>
<name>A0A846RSL4_9MICO</name>
<dbReference type="GO" id="GO:0005829">
    <property type="term" value="C:cytosol"/>
    <property type="evidence" value="ECO:0007669"/>
    <property type="project" value="TreeGrafter"/>
</dbReference>
<proteinExistence type="predicted"/>
<keyword evidence="2" id="KW-0503">Monooxygenase</keyword>
<dbReference type="InterPro" id="IPR011008">
    <property type="entry name" value="Dimeric_a/b-barrel"/>
</dbReference>
<feature type="domain" description="ABM" evidence="1">
    <location>
        <begin position="15"/>
        <end position="104"/>
    </location>
</feature>
<keyword evidence="3" id="KW-1185">Reference proteome</keyword>
<dbReference type="SUPFAM" id="SSF54909">
    <property type="entry name" value="Dimeric alpha+beta barrel"/>
    <property type="match status" value="1"/>
</dbReference>
<dbReference type="GO" id="GO:0004497">
    <property type="term" value="F:monooxygenase activity"/>
    <property type="evidence" value="ECO:0007669"/>
    <property type="project" value="UniProtKB-KW"/>
</dbReference>
<dbReference type="Gene3D" id="3.30.70.100">
    <property type="match status" value="1"/>
</dbReference>
<accession>A0A846RSL4</accession>
<organism evidence="2 3">
    <name type="scientific">Brevibacterium marinum</name>
    <dbReference type="NCBI Taxonomy" id="418643"/>
    <lineage>
        <taxon>Bacteria</taxon>
        <taxon>Bacillati</taxon>
        <taxon>Actinomycetota</taxon>
        <taxon>Actinomycetes</taxon>
        <taxon>Micrococcales</taxon>
        <taxon>Brevibacteriaceae</taxon>
        <taxon>Brevibacterium</taxon>
    </lineage>
</organism>
<dbReference type="AlphaFoldDB" id="A0A846RSL4"/>
<dbReference type="PROSITE" id="PS51725">
    <property type="entry name" value="ABM"/>
    <property type="match status" value="1"/>
</dbReference>
<sequence>MTQQTNSDSAQCAHHLVLAHYHPAQGNEARVLELLRDLTTASRSEEGNVGYDFYAPGLIPGEILIVERYVSAEAFAVHRESEHFRTIGKEQIIPLLDDRRIEEFEI</sequence>
<evidence type="ECO:0000259" key="1">
    <source>
        <dbReference type="PROSITE" id="PS51725"/>
    </source>
</evidence>
<evidence type="ECO:0000313" key="2">
    <source>
        <dbReference type="EMBL" id="NJC57054.1"/>
    </source>
</evidence>
<dbReference type="PANTHER" id="PTHR33336:SF3">
    <property type="entry name" value="ABM DOMAIN-CONTAINING PROTEIN"/>
    <property type="match status" value="1"/>
</dbReference>
<dbReference type="InterPro" id="IPR050744">
    <property type="entry name" value="AI-2_Isomerase_LsrG"/>
</dbReference>
<dbReference type="PANTHER" id="PTHR33336">
    <property type="entry name" value="QUINOL MONOOXYGENASE YGIN-RELATED"/>
    <property type="match status" value="1"/>
</dbReference>
<evidence type="ECO:0000313" key="3">
    <source>
        <dbReference type="Proteomes" id="UP000576792"/>
    </source>
</evidence>
<protein>
    <submittedName>
        <fullName evidence="2">Quinol monooxygenase YgiN</fullName>
    </submittedName>
</protein>
<dbReference type="InterPro" id="IPR007138">
    <property type="entry name" value="ABM_dom"/>
</dbReference>
<keyword evidence="2" id="KW-0560">Oxidoreductase</keyword>
<comment type="caution">
    <text evidence="2">The sequence shown here is derived from an EMBL/GenBank/DDBJ whole genome shotgun (WGS) entry which is preliminary data.</text>
</comment>
<reference evidence="2 3" key="1">
    <citation type="submission" date="2020-03" db="EMBL/GenBank/DDBJ databases">
        <title>Sequencing the genomes of 1000 actinobacteria strains.</title>
        <authorList>
            <person name="Klenk H.-P."/>
        </authorList>
    </citation>
    <scope>NUCLEOTIDE SEQUENCE [LARGE SCALE GENOMIC DNA]</scope>
    <source>
        <strain evidence="2 3">DSM 18964</strain>
    </source>
</reference>
<dbReference type="Proteomes" id="UP000576792">
    <property type="component" value="Unassembled WGS sequence"/>
</dbReference>
<dbReference type="Pfam" id="PF03992">
    <property type="entry name" value="ABM"/>
    <property type="match status" value="1"/>
</dbReference>
<dbReference type="RefSeq" id="WP_167950828.1">
    <property type="nucleotide sequence ID" value="NZ_BAAAPQ010000007.1"/>
</dbReference>